<accession>A0A4Q1SBC9</accession>
<evidence type="ECO:0000256" key="5">
    <source>
        <dbReference type="ARBA" id="ARBA00023136"/>
    </source>
</evidence>
<dbReference type="Pfam" id="PF12704">
    <property type="entry name" value="MacB_PCD"/>
    <property type="match status" value="2"/>
</dbReference>
<keyword evidence="11" id="KW-1185">Reference proteome</keyword>
<gene>
    <name evidence="10" type="ORF">ESZ00_14415</name>
</gene>
<feature type="domain" description="MacB-like periplasmic core" evidence="9">
    <location>
        <begin position="535"/>
        <end position="654"/>
    </location>
</feature>
<feature type="transmembrane region" description="Helical" evidence="7">
    <location>
        <begin position="426"/>
        <end position="445"/>
    </location>
</feature>
<evidence type="ECO:0000256" key="6">
    <source>
        <dbReference type="ARBA" id="ARBA00038076"/>
    </source>
</evidence>
<feature type="transmembrane region" description="Helical" evidence="7">
    <location>
        <begin position="277"/>
        <end position="302"/>
    </location>
</feature>
<name>A0A4Q1SBC9_9BACT</name>
<evidence type="ECO:0000256" key="7">
    <source>
        <dbReference type="SAM" id="Phobius"/>
    </source>
</evidence>
<protein>
    <submittedName>
        <fullName evidence="10">ABC transporter permease</fullName>
    </submittedName>
</protein>
<dbReference type="InterPro" id="IPR025857">
    <property type="entry name" value="MacB_PCD"/>
</dbReference>
<feature type="domain" description="ABC3 transporter permease C-terminal" evidence="8">
    <location>
        <begin position="283"/>
        <end position="401"/>
    </location>
</feature>
<dbReference type="OrthoDB" id="99725at2"/>
<evidence type="ECO:0000313" key="10">
    <source>
        <dbReference type="EMBL" id="RXS94293.1"/>
    </source>
</evidence>
<comment type="caution">
    <text evidence="10">The sequence shown here is derived from an EMBL/GenBank/DDBJ whole genome shotgun (WGS) entry which is preliminary data.</text>
</comment>
<evidence type="ECO:0000256" key="2">
    <source>
        <dbReference type="ARBA" id="ARBA00022475"/>
    </source>
</evidence>
<dbReference type="PANTHER" id="PTHR30572">
    <property type="entry name" value="MEMBRANE COMPONENT OF TRANSPORTER-RELATED"/>
    <property type="match status" value="1"/>
</dbReference>
<keyword evidence="2" id="KW-1003">Cell membrane</keyword>
<keyword evidence="4 7" id="KW-1133">Transmembrane helix</keyword>
<dbReference type="PANTHER" id="PTHR30572:SF4">
    <property type="entry name" value="ABC TRANSPORTER PERMEASE YTRF"/>
    <property type="match status" value="1"/>
</dbReference>
<proteinExistence type="inferred from homology"/>
<feature type="transmembrane region" description="Helical" evidence="7">
    <location>
        <begin position="21"/>
        <end position="43"/>
    </location>
</feature>
<dbReference type="InterPro" id="IPR003838">
    <property type="entry name" value="ABC3_permease_C"/>
</dbReference>
<feature type="transmembrane region" description="Helical" evidence="7">
    <location>
        <begin position="701"/>
        <end position="727"/>
    </location>
</feature>
<evidence type="ECO:0000256" key="3">
    <source>
        <dbReference type="ARBA" id="ARBA00022692"/>
    </source>
</evidence>
<keyword evidence="5 7" id="KW-0472">Membrane</keyword>
<dbReference type="RefSeq" id="WP_129209031.1">
    <property type="nucleotide sequence ID" value="NZ_BMGU01000005.1"/>
</dbReference>
<dbReference type="GO" id="GO:0005886">
    <property type="term" value="C:plasma membrane"/>
    <property type="evidence" value="ECO:0007669"/>
    <property type="project" value="UniProtKB-SubCell"/>
</dbReference>
<evidence type="ECO:0000256" key="4">
    <source>
        <dbReference type="ARBA" id="ARBA00022989"/>
    </source>
</evidence>
<comment type="similarity">
    <text evidence="6">Belongs to the ABC-4 integral membrane protein family.</text>
</comment>
<feature type="domain" description="ABC3 transporter permease C-terminal" evidence="8">
    <location>
        <begin position="704"/>
        <end position="817"/>
    </location>
</feature>
<dbReference type="InterPro" id="IPR017800">
    <property type="entry name" value="ADOP"/>
</dbReference>
<keyword evidence="3 7" id="KW-0812">Transmembrane</keyword>
<evidence type="ECO:0000313" key="11">
    <source>
        <dbReference type="Proteomes" id="UP000290253"/>
    </source>
</evidence>
<feature type="transmembrane region" description="Helical" evidence="7">
    <location>
        <begin position="789"/>
        <end position="810"/>
    </location>
</feature>
<dbReference type="AlphaFoldDB" id="A0A4Q1SBC9"/>
<feature type="domain" description="MacB-like periplasmic core" evidence="9">
    <location>
        <begin position="26"/>
        <end position="241"/>
    </location>
</feature>
<dbReference type="InterPro" id="IPR050250">
    <property type="entry name" value="Macrolide_Exporter_MacB"/>
</dbReference>
<reference evidence="10 11" key="1">
    <citation type="journal article" date="2016" name="Int. J. Syst. Evol. Microbiol.">
        <title>Acidipila dinghuensis sp. nov., an acidobacterium isolated from forest soil.</title>
        <authorList>
            <person name="Jiang Y.W."/>
            <person name="Wang J."/>
            <person name="Chen M.H."/>
            <person name="Lv Y.Y."/>
            <person name="Qiu L.H."/>
        </authorList>
    </citation>
    <scope>NUCLEOTIDE SEQUENCE [LARGE SCALE GENOMIC DNA]</scope>
    <source>
        <strain evidence="10 11">DHOF10</strain>
    </source>
</reference>
<dbReference type="Pfam" id="PF02687">
    <property type="entry name" value="FtsX"/>
    <property type="match status" value="2"/>
</dbReference>
<dbReference type="EMBL" id="SDMK01000003">
    <property type="protein sequence ID" value="RXS94293.1"/>
    <property type="molecule type" value="Genomic_DNA"/>
</dbReference>
<sequence length="825" mass="88218">MNAWLMDLRHSSRRLIKARGFFLTVTLMLAVGIGAITAIFSLIEGILLRPLPFHQSERLVQLGEHVGDNSGIGITARDIQAYSTEAKAFASTGALRGTSFVLSGGELPESLPAARLTASMFPTLGVDPLVGRVFSEREENERAQVAVISYTFWRDRYHSDPHVIGSTIELDRKPYTIIGVMPQSFEFPLQAGRLNQAQLWVPLSLTADELSDESAGFWGYQMVARLKDGVTVSQAAQDADRVSRLIMSSFPATMSKIRIRGDVKLLSEVLTGDVRPLLRVLLVAVAVVLLIACANVAILMLVRAVRSHREYAVRLALGARPAAILRGSIVEGLLLSLSGGLVGILLAAVAVRIAVRALSESMPRVDSISIDAHVALFALGIVLLTGILCSLVPAFAALQIHPMESLKSYAVTTTGAASHVRLRSSLVIAEVAVALVLLSASIAFLRSYQKMLAIDPGFQPQHVLVAGYRLPPEQYPTQISVDNFHRGLIEKLLSKPGILAAGIGDTLPSSGNSGMAAYTIEGQPTEGWKLKFATFGSVYGNYFQALGIPLIAGRVFSDQDRADSPLVVVVNQSMARHSWPGQNPLGKRMHVGNPRKNLPWATVIGIVGDTRIGGRDQKTNDGWYASALQPAVLYGSVSPQASSAPAGGSIIVRAAMPPESIAGMVRHAVAEIDPQLAIDQVRSMTDVMSVTEAPRRIMTELISAFGLVALVLAVAGIYAVMSFSVALRTQEIAIRMALGARRSSIARMILHSGVTLAVMGSALGTLGAFVGSRLIRSFLFQINPTDPWIYGGSILLMLAIAYLASLVPALRAASAEPIQALRSGS</sequence>
<feature type="transmembrane region" description="Helical" evidence="7">
    <location>
        <begin position="333"/>
        <end position="355"/>
    </location>
</feature>
<feature type="transmembrane region" description="Helical" evidence="7">
    <location>
        <begin position="748"/>
        <end position="769"/>
    </location>
</feature>
<evidence type="ECO:0000259" key="8">
    <source>
        <dbReference type="Pfam" id="PF02687"/>
    </source>
</evidence>
<comment type="subcellular location">
    <subcellularLocation>
        <location evidence="1">Cell membrane</location>
        <topology evidence="1">Multi-pass membrane protein</topology>
    </subcellularLocation>
</comment>
<evidence type="ECO:0000256" key="1">
    <source>
        <dbReference type="ARBA" id="ARBA00004651"/>
    </source>
</evidence>
<dbReference type="NCBIfam" id="TIGR03434">
    <property type="entry name" value="ADOP"/>
    <property type="match status" value="1"/>
</dbReference>
<dbReference type="GO" id="GO:0022857">
    <property type="term" value="F:transmembrane transporter activity"/>
    <property type="evidence" value="ECO:0007669"/>
    <property type="project" value="TreeGrafter"/>
</dbReference>
<organism evidence="10 11">
    <name type="scientific">Silvibacterium dinghuense</name>
    <dbReference type="NCBI Taxonomy" id="1560006"/>
    <lineage>
        <taxon>Bacteria</taxon>
        <taxon>Pseudomonadati</taxon>
        <taxon>Acidobacteriota</taxon>
        <taxon>Terriglobia</taxon>
        <taxon>Terriglobales</taxon>
        <taxon>Acidobacteriaceae</taxon>
        <taxon>Silvibacterium</taxon>
    </lineage>
</organism>
<dbReference type="Proteomes" id="UP000290253">
    <property type="component" value="Unassembled WGS sequence"/>
</dbReference>
<feature type="transmembrane region" description="Helical" evidence="7">
    <location>
        <begin position="375"/>
        <end position="398"/>
    </location>
</feature>
<evidence type="ECO:0000259" key="9">
    <source>
        <dbReference type="Pfam" id="PF12704"/>
    </source>
</evidence>